<keyword evidence="3" id="KW-1185">Reference proteome</keyword>
<protein>
    <submittedName>
        <fullName evidence="2">Uncharacterized protein</fullName>
    </submittedName>
</protein>
<evidence type="ECO:0000313" key="2">
    <source>
        <dbReference type="EMBL" id="SMP07985.1"/>
    </source>
</evidence>
<name>A0ABY1NEX9_9BACT</name>
<evidence type="ECO:0000313" key="3">
    <source>
        <dbReference type="Proteomes" id="UP001157911"/>
    </source>
</evidence>
<feature type="transmembrane region" description="Helical" evidence="1">
    <location>
        <begin position="39"/>
        <end position="61"/>
    </location>
</feature>
<reference evidence="2 3" key="1">
    <citation type="submission" date="2017-05" db="EMBL/GenBank/DDBJ databases">
        <authorList>
            <person name="Varghese N."/>
            <person name="Submissions S."/>
        </authorList>
    </citation>
    <scope>NUCLEOTIDE SEQUENCE [LARGE SCALE GENOMIC DNA]</scope>
    <source>
        <strain evidence="2 3">DSM 15522</strain>
    </source>
</reference>
<keyword evidence="1" id="KW-1133">Transmembrane helix</keyword>
<dbReference type="Proteomes" id="UP001157911">
    <property type="component" value="Unassembled WGS sequence"/>
</dbReference>
<keyword evidence="1" id="KW-0472">Membrane</keyword>
<evidence type="ECO:0000256" key="1">
    <source>
        <dbReference type="SAM" id="Phobius"/>
    </source>
</evidence>
<dbReference type="EMBL" id="FXUB01000001">
    <property type="protein sequence ID" value="SMP07985.1"/>
    <property type="molecule type" value="Genomic_DNA"/>
</dbReference>
<keyword evidence="1" id="KW-0812">Transmembrane</keyword>
<accession>A0ABY1NEX9</accession>
<proteinExistence type="predicted"/>
<sequence length="156" mass="17728">MERVRGFLFLLLAWSTLGTIGPFLSYFSLQKAGFSEERALTYSVVTFLADLLNVLLLALVIKAQGMKYSEAVEKATLIYIPVWLSDVFDAEQQLRVLSNLGLLVSFFVIYRLFRKNFIKISVYHLILYVLNAAVSEWIATNPLLKTIIEDAATQVR</sequence>
<gene>
    <name evidence="2" type="ORF">SAMN06265339_0540</name>
</gene>
<dbReference type="RefSeq" id="WP_283400043.1">
    <property type="nucleotide sequence ID" value="NZ_FXUB01000001.1"/>
</dbReference>
<comment type="caution">
    <text evidence="2">The sequence shown here is derived from an EMBL/GenBank/DDBJ whole genome shotgun (WGS) entry which is preliminary data.</text>
</comment>
<feature type="transmembrane region" description="Helical" evidence="1">
    <location>
        <begin position="120"/>
        <end position="139"/>
    </location>
</feature>
<organism evidence="2 3">
    <name type="scientific">Desulfurobacterium pacificum</name>
    <dbReference type="NCBI Taxonomy" id="240166"/>
    <lineage>
        <taxon>Bacteria</taxon>
        <taxon>Pseudomonadati</taxon>
        <taxon>Aquificota</taxon>
        <taxon>Aquificia</taxon>
        <taxon>Desulfurobacteriales</taxon>
        <taxon>Desulfurobacteriaceae</taxon>
        <taxon>Desulfurobacterium</taxon>
    </lineage>
</organism>
<feature type="transmembrane region" description="Helical" evidence="1">
    <location>
        <begin position="6"/>
        <end position="27"/>
    </location>
</feature>